<evidence type="ECO:0000259" key="4">
    <source>
        <dbReference type="Pfam" id="PF20736"/>
    </source>
</evidence>
<feature type="domain" description="Non-reducing end beta-L-arabinofuranosidase-like GH127 catalytic" evidence="1">
    <location>
        <begin position="8"/>
        <end position="386"/>
    </location>
</feature>
<dbReference type="SUPFAM" id="SSF48208">
    <property type="entry name" value="Six-hairpin glycosidases"/>
    <property type="match status" value="1"/>
</dbReference>
<protein>
    <submittedName>
        <fullName evidence="5">Uncharacterized protein</fullName>
    </submittedName>
</protein>
<evidence type="ECO:0000259" key="1">
    <source>
        <dbReference type="Pfam" id="PF07944"/>
    </source>
</evidence>
<gene>
    <name evidence="5" type="ordered locus">Jden_0363</name>
</gene>
<evidence type="ECO:0000259" key="3">
    <source>
        <dbReference type="Pfam" id="PF20620"/>
    </source>
</evidence>
<dbReference type="Pfam" id="PF20736">
    <property type="entry name" value="Glyco_hydro127M"/>
    <property type="match status" value="1"/>
</dbReference>
<accession>C7QZM6</accession>
<sequence length="744" mass="79971">MLMLPPNAVTLLDGPLASTRNTALDYTLALDPQRLVAPYRRESGLPLLAPSYGNWENSGLDGHTLGHVLSALAYASVTHTPRSAEARERLEWLVAQVQECQAAVGTGYVGGIPQGRALWERIGNGDVDADSFGLHGAWVPWYNLHKVFAGLVDAGWVAGVAVARDVVVGLANWWLRVAARLRDEQFQAMLVTEFGAINGAFADLAVHTGDARYLEMAKRFTDRALFDALVAGEDPLVGLHANTQIAKALGWARVALAGGGREYLVAARRVWDVVVRDHTLSFGGNSVREHCAGDPWAPFVSEQGPESCNTHNMLRLTGALLELGESPRPLVDFVEVALMNHVVSSVHPEGGFVYFTPARPQHYRVYSQVHECFWCCVGTGMEHLMKNGELVYSPDATGLFVHLGVASVGEWASRGVRVRQPWTLDDAGITVGIDAVGQGEGEFAIHVRVPGWVDGPVTVRVNDAVISTRVEHSGYVTVTRVWSAGDRLDVSLPATLRLRPAPRNAPFVSFQKGPWVLAARATSPAARAAGMPGRIANDARMGHVASGDLLPLSDTPILVGSDPMDLAAQVRGAGLDLTPFATLHDSRYTLYFPHAATASEAGVLAHRLSALDQEEGREQSRLIDHVAAGEQQPEVDHHFTGHDTRAGTTAGTAWRTATGHFGYTLTNPTGEQVAGTLELTFLEGVTPGAMTCAINNTTIDPATYVDPSNPQVVRIPTQPTSTLTVRINAATTTTPPLTTVKWHS</sequence>
<keyword evidence="6" id="KW-1185">Reference proteome</keyword>
<dbReference type="eggNOG" id="COG3533">
    <property type="taxonomic scope" value="Bacteria"/>
</dbReference>
<dbReference type="PANTHER" id="PTHR31151:SF0">
    <property type="entry name" value="PROLINE-TRNA LIGASE (DUF1680)"/>
    <property type="match status" value="1"/>
</dbReference>
<evidence type="ECO:0000313" key="6">
    <source>
        <dbReference type="Proteomes" id="UP000000628"/>
    </source>
</evidence>
<dbReference type="Proteomes" id="UP000000628">
    <property type="component" value="Chromosome"/>
</dbReference>
<name>C7QZM6_JONDD</name>
<evidence type="ECO:0000259" key="2">
    <source>
        <dbReference type="Pfam" id="PF16375"/>
    </source>
</evidence>
<dbReference type="InterPro" id="IPR049046">
    <property type="entry name" value="Beta-AFase-like_GH127_middle"/>
</dbReference>
<dbReference type="PANTHER" id="PTHR31151">
    <property type="entry name" value="PROLINE-TRNA LIGASE (DUF1680)"/>
    <property type="match status" value="1"/>
</dbReference>
<dbReference type="Pfam" id="PF07944">
    <property type="entry name" value="Beta-AFase-like_GH127_cat"/>
    <property type="match status" value="1"/>
</dbReference>
<reference evidence="5 6" key="1">
    <citation type="journal article" date="2009" name="Stand. Genomic Sci.">
        <title>Complete genome sequence of Jonesia denitrificans type strain (Prevot 55134).</title>
        <authorList>
            <person name="Pukall R."/>
            <person name="Gehrich-Schroter G."/>
            <person name="Lapidus A."/>
            <person name="Nolan M."/>
            <person name="Glavina Del Rio T."/>
            <person name="Lucas S."/>
            <person name="Chen F."/>
            <person name="Tice H."/>
            <person name="Pitluck S."/>
            <person name="Cheng J.F."/>
            <person name="Copeland A."/>
            <person name="Saunders E."/>
            <person name="Brettin T."/>
            <person name="Detter J.C."/>
            <person name="Bruce D."/>
            <person name="Goodwin L."/>
            <person name="Pati A."/>
            <person name="Ivanova N."/>
            <person name="Mavromatis K."/>
            <person name="Ovchinnikova G."/>
            <person name="Chen A."/>
            <person name="Palaniappan K."/>
            <person name="Land M."/>
            <person name="Hauser L."/>
            <person name="Chang Y.J."/>
            <person name="Jeffries C.D."/>
            <person name="Chain P."/>
            <person name="Goker M."/>
            <person name="Bristow J."/>
            <person name="Eisen J.A."/>
            <person name="Markowitz V."/>
            <person name="Hugenholtz P."/>
            <person name="Kyrpides N.C."/>
            <person name="Klenk H.P."/>
            <person name="Han C."/>
        </authorList>
    </citation>
    <scope>NUCLEOTIDE SEQUENCE [LARGE SCALE GENOMIC DNA]</scope>
    <source>
        <strain evidence="6">ATCC 14870 / DSM 20603 / BCRC 15368 / CIP 55.134 / JCM 11481 / NBRC 15587 / NCTC 10816 / Prevot 55134</strain>
    </source>
</reference>
<dbReference type="EMBL" id="CP001706">
    <property type="protein sequence ID" value="ACV08032.1"/>
    <property type="molecule type" value="Genomic_DNA"/>
</dbReference>
<dbReference type="Pfam" id="PF16375">
    <property type="entry name" value="DUF4986"/>
    <property type="match status" value="1"/>
</dbReference>
<dbReference type="AlphaFoldDB" id="C7QZM6"/>
<dbReference type="STRING" id="471856.Jden_0363"/>
<feature type="domain" description="Non-reducing end beta-L-arabinofuranosidase-like GH127 middle" evidence="4">
    <location>
        <begin position="399"/>
        <end position="493"/>
    </location>
</feature>
<dbReference type="InterPro" id="IPR032275">
    <property type="entry name" value="DUF4986"/>
</dbReference>
<feature type="domain" description="DUF4986" evidence="2">
    <location>
        <begin position="531"/>
        <end position="564"/>
    </location>
</feature>
<dbReference type="OrthoDB" id="9757939at2"/>
<feature type="domain" description="Glycoside hydrolase GH146 substrate-binding" evidence="3">
    <location>
        <begin position="621"/>
        <end position="733"/>
    </location>
</feature>
<dbReference type="RefSeq" id="WP_015770661.1">
    <property type="nucleotide sequence ID" value="NC_013174.1"/>
</dbReference>
<dbReference type="InterPro" id="IPR012878">
    <property type="entry name" value="Beta-AFase-like_GH127_cat"/>
</dbReference>
<proteinExistence type="predicted"/>
<dbReference type="KEGG" id="jde:Jden_0363"/>
<dbReference type="GO" id="GO:0005975">
    <property type="term" value="P:carbohydrate metabolic process"/>
    <property type="evidence" value="ECO:0007669"/>
    <property type="project" value="InterPro"/>
</dbReference>
<organism evidence="5 6">
    <name type="scientific">Jonesia denitrificans (strain ATCC 14870 / DSM 20603 / BCRC 15368 / CIP 55.134 / JCM 11481 / NBRC 15587 / NCTC 10816 / Prevot 55134)</name>
    <name type="common">Listeria denitrificans</name>
    <dbReference type="NCBI Taxonomy" id="471856"/>
    <lineage>
        <taxon>Bacteria</taxon>
        <taxon>Bacillati</taxon>
        <taxon>Actinomycetota</taxon>
        <taxon>Actinomycetes</taxon>
        <taxon>Micrococcales</taxon>
        <taxon>Jonesiaceae</taxon>
        <taxon>Jonesia</taxon>
    </lineage>
</organism>
<dbReference type="InterPro" id="IPR008928">
    <property type="entry name" value="6-hairpin_glycosidase_sf"/>
</dbReference>
<dbReference type="InterPro" id="IPR046544">
    <property type="entry name" value="GH146_SB_dom"/>
</dbReference>
<dbReference type="HOGENOM" id="CLU_008033_1_0_11"/>
<dbReference type="Pfam" id="PF20620">
    <property type="entry name" value="DUF6805"/>
    <property type="match status" value="1"/>
</dbReference>
<evidence type="ECO:0000313" key="5">
    <source>
        <dbReference type="EMBL" id="ACV08032.1"/>
    </source>
</evidence>